<keyword evidence="5" id="KW-0472">Membrane</keyword>
<feature type="region of interest" description="Disordered" evidence="7">
    <location>
        <begin position="151"/>
        <end position="238"/>
    </location>
</feature>
<evidence type="ECO:0000256" key="4">
    <source>
        <dbReference type="ARBA" id="ARBA00022989"/>
    </source>
</evidence>
<dbReference type="GO" id="GO:0035556">
    <property type="term" value="P:intracellular signal transduction"/>
    <property type="evidence" value="ECO:0007669"/>
    <property type="project" value="InterPro"/>
</dbReference>
<dbReference type="EMBL" id="HBIP01029751">
    <property type="protein sequence ID" value="CAE0502913.1"/>
    <property type="molecule type" value="Transcribed_RNA"/>
</dbReference>
<dbReference type="GO" id="GO:0001653">
    <property type="term" value="F:peptide receptor activity"/>
    <property type="evidence" value="ECO:0007669"/>
    <property type="project" value="TreeGrafter"/>
</dbReference>
<dbReference type="PANTHER" id="PTHR11920:SF335">
    <property type="entry name" value="GUANYLATE CYCLASE"/>
    <property type="match status" value="1"/>
</dbReference>
<keyword evidence="6" id="KW-0456">Lyase</keyword>
<dbReference type="InterPro" id="IPR050401">
    <property type="entry name" value="Cyclic_nucleotide_synthase"/>
</dbReference>
<keyword evidence="2" id="KW-0812">Transmembrane</keyword>
<evidence type="ECO:0000313" key="9">
    <source>
        <dbReference type="EMBL" id="CAE0502913.1"/>
    </source>
</evidence>
<keyword evidence="3" id="KW-0547">Nucleotide-binding</keyword>
<accession>A0A7S3R5I6</accession>
<protein>
    <recommendedName>
        <fullName evidence="8">Guanylate cyclase domain-containing protein</fullName>
    </recommendedName>
</protein>
<dbReference type="GO" id="GO:0004383">
    <property type="term" value="F:guanylate cyclase activity"/>
    <property type="evidence" value="ECO:0007669"/>
    <property type="project" value="TreeGrafter"/>
</dbReference>
<evidence type="ECO:0000256" key="6">
    <source>
        <dbReference type="ARBA" id="ARBA00023239"/>
    </source>
</evidence>
<keyword evidence="4" id="KW-1133">Transmembrane helix</keyword>
<sequence length="548" mass="59044">MDEEQDPAGTPCSTCWHYLEAFTIKGLEGEQLTILTNQDVTTWVDATTSLKQILDVFHKILEDIFPRHVLESQVAVGAAASLGRSVNGSVHGSMHGSVRGSRPPSKCASCQSNDWERSLHTPRAVRRGDYSPDRIGSVRSEALADTIRASGHDGLSQASNPEGSDGFLSRFPQGSGAPPYNSSPLNTYSSAVAKDVSTSHQGHPLFSSHPGRQGSRQALVPTQSRQLSQGSLLSRSSLDQSIPETLLATMPDRGHCLSETSPSLPCVRRPVQSLGARSCNIDKLAAKISPDNVKGLLTHSPSSDLGLRQMSSPGTLNAARSPKAGTVLTGMGRHHENVTVMFADIKNFTKMSRAVSSAEVMHFLHTLFSQFDDLVDSMEHLGLYKVETIGDCYMCAAGLLTRGEDGAMVMWDGDGSPVHHLFTLAREMLEVASRMEMPASEGQPVVLRIGMHTGPVTSGIAGRKCPRFCLFGDTVNFAARMESTCLAGMIHVSQATWEALGPPDQAADPRWSRTHGVEAKGIGFVQTYLWNGKSDQLNGMEEVEGEHA</sequence>
<dbReference type="InterPro" id="IPR029787">
    <property type="entry name" value="Nucleotide_cyclase"/>
</dbReference>
<feature type="compositionally biased region" description="Polar residues" evidence="7">
    <location>
        <begin position="180"/>
        <end position="201"/>
    </location>
</feature>
<reference evidence="9" key="1">
    <citation type="submission" date="2021-01" db="EMBL/GenBank/DDBJ databases">
        <authorList>
            <person name="Corre E."/>
            <person name="Pelletier E."/>
            <person name="Niang G."/>
            <person name="Scheremetjew M."/>
            <person name="Finn R."/>
            <person name="Kale V."/>
            <person name="Holt S."/>
            <person name="Cochrane G."/>
            <person name="Meng A."/>
            <person name="Brown T."/>
            <person name="Cohen L."/>
        </authorList>
    </citation>
    <scope>NUCLEOTIDE SEQUENCE</scope>
    <source>
        <strain evidence="9">CCMP1320</strain>
    </source>
</reference>
<proteinExistence type="predicted"/>
<feature type="domain" description="Guanylate cyclase" evidence="8">
    <location>
        <begin position="339"/>
        <end position="482"/>
    </location>
</feature>
<evidence type="ECO:0000259" key="8">
    <source>
        <dbReference type="PROSITE" id="PS50125"/>
    </source>
</evidence>
<dbReference type="AlphaFoldDB" id="A0A7S3R5I6"/>
<name>A0A7S3R5I6_DUNTE</name>
<gene>
    <name evidence="9" type="ORF">DTER00134_LOCUS17986</name>
</gene>
<dbReference type="GO" id="GO:0004016">
    <property type="term" value="F:adenylate cyclase activity"/>
    <property type="evidence" value="ECO:0007669"/>
    <property type="project" value="TreeGrafter"/>
</dbReference>
<dbReference type="GO" id="GO:0005886">
    <property type="term" value="C:plasma membrane"/>
    <property type="evidence" value="ECO:0007669"/>
    <property type="project" value="TreeGrafter"/>
</dbReference>
<dbReference type="Pfam" id="PF00211">
    <property type="entry name" value="Guanylate_cyc"/>
    <property type="match status" value="1"/>
</dbReference>
<feature type="region of interest" description="Disordered" evidence="7">
    <location>
        <begin position="86"/>
        <end position="113"/>
    </location>
</feature>
<comment type="subcellular location">
    <subcellularLocation>
        <location evidence="1">Membrane</location>
    </subcellularLocation>
</comment>
<evidence type="ECO:0000256" key="7">
    <source>
        <dbReference type="SAM" id="MobiDB-lite"/>
    </source>
</evidence>
<dbReference type="GO" id="GO:0000166">
    <property type="term" value="F:nucleotide binding"/>
    <property type="evidence" value="ECO:0007669"/>
    <property type="project" value="UniProtKB-KW"/>
</dbReference>
<evidence type="ECO:0000256" key="5">
    <source>
        <dbReference type="ARBA" id="ARBA00023136"/>
    </source>
</evidence>
<feature type="compositionally biased region" description="Low complexity" evidence="7">
    <location>
        <begin position="223"/>
        <end position="238"/>
    </location>
</feature>
<dbReference type="SMART" id="SM00044">
    <property type="entry name" value="CYCc"/>
    <property type="match status" value="1"/>
</dbReference>
<dbReference type="CDD" id="cd07302">
    <property type="entry name" value="CHD"/>
    <property type="match status" value="1"/>
</dbReference>
<evidence type="ECO:0000256" key="2">
    <source>
        <dbReference type="ARBA" id="ARBA00022692"/>
    </source>
</evidence>
<dbReference type="SUPFAM" id="SSF55073">
    <property type="entry name" value="Nucleotide cyclase"/>
    <property type="match status" value="1"/>
</dbReference>
<dbReference type="Gene3D" id="3.30.70.1230">
    <property type="entry name" value="Nucleotide cyclase"/>
    <property type="match status" value="1"/>
</dbReference>
<dbReference type="GO" id="GO:0007168">
    <property type="term" value="P:receptor guanylyl cyclase signaling pathway"/>
    <property type="evidence" value="ECO:0007669"/>
    <property type="project" value="TreeGrafter"/>
</dbReference>
<dbReference type="PROSITE" id="PS50125">
    <property type="entry name" value="GUANYLATE_CYCLASE_2"/>
    <property type="match status" value="1"/>
</dbReference>
<dbReference type="InterPro" id="IPR001054">
    <property type="entry name" value="A/G_cyclase"/>
</dbReference>
<evidence type="ECO:0000256" key="3">
    <source>
        <dbReference type="ARBA" id="ARBA00022741"/>
    </source>
</evidence>
<evidence type="ECO:0000256" key="1">
    <source>
        <dbReference type="ARBA" id="ARBA00004370"/>
    </source>
</evidence>
<dbReference type="PANTHER" id="PTHR11920">
    <property type="entry name" value="GUANYLYL CYCLASE"/>
    <property type="match status" value="1"/>
</dbReference>
<organism evidence="9">
    <name type="scientific">Dunaliella tertiolecta</name>
    <name type="common">Green alga</name>
    <dbReference type="NCBI Taxonomy" id="3047"/>
    <lineage>
        <taxon>Eukaryota</taxon>
        <taxon>Viridiplantae</taxon>
        <taxon>Chlorophyta</taxon>
        <taxon>core chlorophytes</taxon>
        <taxon>Chlorophyceae</taxon>
        <taxon>CS clade</taxon>
        <taxon>Chlamydomonadales</taxon>
        <taxon>Dunaliellaceae</taxon>
        <taxon>Dunaliella</taxon>
    </lineage>
</organism>